<proteinExistence type="predicted"/>
<evidence type="ECO:0000256" key="1">
    <source>
        <dbReference type="SAM" id="MobiDB-lite"/>
    </source>
</evidence>
<sequence>MRRSTRQGVVRDDDGLLFLRVLGELVAVRFAGPAAREQVRQTWSRCVVPPPVDAAGTVPTIRSTESDLPLTRALAHRLTHDLTDLGIDLLAGRAVLLHAAGLSRPGGEVVALVASSGTGKTTAAAALAAAGFGYVTDETVAVLEDGTVPPFPKPLSVRVPKDGPLPRENPEDPDEKVHVGPDALGLQRCSDELRLTGVLLLDRDPALVGRPWLERLDPLKAATALVGHTSALTRLPRPLHRLAALATCGAGVHRAHYAEARDLEPLLHALLDAPSASPPPALDLWSCDAARMPSGGLGSHREGGLVRAQVADGIRTRDGAVLLVGTDPVTLSPLGLTLWDAARAPTDLAALVAAAVAEHGPHPSARELVAAAVETLLDAGVLVRA</sequence>
<dbReference type="Gene3D" id="3.40.50.300">
    <property type="entry name" value="P-loop containing nucleotide triphosphate hydrolases"/>
    <property type="match status" value="1"/>
</dbReference>
<comment type="caution">
    <text evidence="2">The sequence shown here is derived from an EMBL/GenBank/DDBJ whole genome shotgun (WGS) entry which is preliminary data.</text>
</comment>
<organism evidence="2 3">
    <name type="scientific">Terrabacter carboxydivorans</name>
    <dbReference type="NCBI Taxonomy" id="619730"/>
    <lineage>
        <taxon>Bacteria</taxon>
        <taxon>Bacillati</taxon>
        <taxon>Actinomycetota</taxon>
        <taxon>Actinomycetes</taxon>
        <taxon>Micrococcales</taxon>
        <taxon>Intrasporangiaceae</taxon>
        <taxon>Terrabacter</taxon>
    </lineage>
</organism>
<evidence type="ECO:0008006" key="4">
    <source>
        <dbReference type="Google" id="ProtNLM"/>
    </source>
</evidence>
<accession>A0ABN3LH47</accession>
<dbReference type="RefSeq" id="WP_344255005.1">
    <property type="nucleotide sequence ID" value="NZ_BAAARE010000009.1"/>
</dbReference>
<feature type="region of interest" description="Disordered" evidence="1">
    <location>
        <begin position="153"/>
        <end position="180"/>
    </location>
</feature>
<dbReference type="Proteomes" id="UP001500730">
    <property type="component" value="Unassembled WGS sequence"/>
</dbReference>
<gene>
    <name evidence="2" type="ORF">GCM10009858_22570</name>
</gene>
<dbReference type="InterPro" id="IPR027417">
    <property type="entry name" value="P-loop_NTPase"/>
</dbReference>
<evidence type="ECO:0000313" key="2">
    <source>
        <dbReference type="EMBL" id="GAA2484189.1"/>
    </source>
</evidence>
<name>A0ABN3LH47_9MICO</name>
<dbReference type="EMBL" id="BAAARE010000009">
    <property type="protein sequence ID" value="GAA2484189.1"/>
    <property type="molecule type" value="Genomic_DNA"/>
</dbReference>
<reference evidence="2 3" key="1">
    <citation type="journal article" date="2019" name="Int. J. Syst. Evol. Microbiol.">
        <title>The Global Catalogue of Microorganisms (GCM) 10K type strain sequencing project: providing services to taxonomists for standard genome sequencing and annotation.</title>
        <authorList>
            <consortium name="The Broad Institute Genomics Platform"/>
            <consortium name="The Broad Institute Genome Sequencing Center for Infectious Disease"/>
            <person name="Wu L."/>
            <person name="Ma J."/>
        </authorList>
    </citation>
    <scope>NUCLEOTIDE SEQUENCE [LARGE SCALE GENOMIC DNA]</scope>
    <source>
        <strain evidence="2 3">JCM 16259</strain>
    </source>
</reference>
<keyword evidence="3" id="KW-1185">Reference proteome</keyword>
<evidence type="ECO:0000313" key="3">
    <source>
        <dbReference type="Proteomes" id="UP001500730"/>
    </source>
</evidence>
<dbReference type="SUPFAM" id="SSF53795">
    <property type="entry name" value="PEP carboxykinase-like"/>
    <property type="match status" value="1"/>
</dbReference>
<protein>
    <recommendedName>
        <fullName evidence="4">PqqD family peptide modification chaperone</fullName>
    </recommendedName>
</protein>
<feature type="compositionally biased region" description="Basic and acidic residues" evidence="1">
    <location>
        <begin position="159"/>
        <end position="179"/>
    </location>
</feature>